<gene>
    <name evidence="2" type="ORF">HAX54_053353</name>
</gene>
<keyword evidence="3" id="KW-1185">Reference proteome</keyword>
<evidence type="ECO:0000256" key="1">
    <source>
        <dbReference type="SAM" id="MobiDB-lite"/>
    </source>
</evidence>
<accession>A0ABS8WRU6</accession>
<evidence type="ECO:0000313" key="2">
    <source>
        <dbReference type="EMBL" id="MCE3214805.1"/>
    </source>
</evidence>
<reference evidence="2 3" key="1">
    <citation type="journal article" date="2021" name="BMC Genomics">
        <title>Datura genome reveals duplications of psychoactive alkaloid biosynthetic genes and high mutation rate following tissue culture.</title>
        <authorList>
            <person name="Rajewski A."/>
            <person name="Carter-House D."/>
            <person name="Stajich J."/>
            <person name="Litt A."/>
        </authorList>
    </citation>
    <scope>NUCLEOTIDE SEQUENCE [LARGE SCALE GENOMIC DNA]</scope>
    <source>
        <strain evidence="2">AR-01</strain>
    </source>
</reference>
<dbReference type="EMBL" id="JACEIK010009908">
    <property type="protein sequence ID" value="MCE3214805.1"/>
    <property type="molecule type" value="Genomic_DNA"/>
</dbReference>
<proteinExistence type="predicted"/>
<sequence>MSGVLLVNRQSCPAKRQLKRRSRPKATRHTKNPRFTDESPIWYRLRVYLPSLLPSAGGLSALCGSPPVREKHLKAQKPSRCNALPSICASMGSRSSITPEKINSIYWAEPIQPSPEFKMKVEDKEN</sequence>
<feature type="region of interest" description="Disordered" evidence="1">
    <location>
        <begin position="13"/>
        <end position="34"/>
    </location>
</feature>
<comment type="caution">
    <text evidence="2">The sequence shown here is derived from an EMBL/GenBank/DDBJ whole genome shotgun (WGS) entry which is preliminary data.</text>
</comment>
<dbReference type="Proteomes" id="UP000823775">
    <property type="component" value="Unassembled WGS sequence"/>
</dbReference>
<feature type="compositionally biased region" description="Basic residues" evidence="1">
    <location>
        <begin position="16"/>
        <end position="32"/>
    </location>
</feature>
<organism evidence="2 3">
    <name type="scientific">Datura stramonium</name>
    <name type="common">Jimsonweed</name>
    <name type="synonym">Common thornapple</name>
    <dbReference type="NCBI Taxonomy" id="4076"/>
    <lineage>
        <taxon>Eukaryota</taxon>
        <taxon>Viridiplantae</taxon>
        <taxon>Streptophyta</taxon>
        <taxon>Embryophyta</taxon>
        <taxon>Tracheophyta</taxon>
        <taxon>Spermatophyta</taxon>
        <taxon>Magnoliopsida</taxon>
        <taxon>eudicotyledons</taxon>
        <taxon>Gunneridae</taxon>
        <taxon>Pentapetalae</taxon>
        <taxon>asterids</taxon>
        <taxon>lamiids</taxon>
        <taxon>Solanales</taxon>
        <taxon>Solanaceae</taxon>
        <taxon>Solanoideae</taxon>
        <taxon>Datureae</taxon>
        <taxon>Datura</taxon>
    </lineage>
</organism>
<protein>
    <submittedName>
        <fullName evidence="2">Uncharacterized protein</fullName>
    </submittedName>
</protein>
<evidence type="ECO:0000313" key="3">
    <source>
        <dbReference type="Proteomes" id="UP000823775"/>
    </source>
</evidence>
<name>A0ABS8WRU6_DATST</name>